<dbReference type="InterPro" id="IPR002938">
    <property type="entry name" value="FAD-bd"/>
</dbReference>
<protein>
    <submittedName>
        <fullName evidence="7">FAD-dependent monooxygenase</fullName>
    </submittedName>
</protein>
<comment type="caution">
    <text evidence="7">The sequence shown here is derived from an EMBL/GenBank/DDBJ whole genome shotgun (WGS) entry which is preliminary data.</text>
</comment>
<gene>
    <name evidence="7" type="ORF">M4L89_04285</name>
</gene>
<organism evidence="7 8">
    <name type="scientific">Staphylococcus equorum</name>
    <dbReference type="NCBI Taxonomy" id="246432"/>
    <lineage>
        <taxon>Bacteria</taxon>
        <taxon>Bacillati</taxon>
        <taxon>Bacillota</taxon>
        <taxon>Bacilli</taxon>
        <taxon>Bacillales</taxon>
        <taxon>Staphylococcaceae</taxon>
        <taxon>Staphylococcus</taxon>
    </lineage>
</organism>
<dbReference type="InterPro" id="IPR036188">
    <property type="entry name" value="FAD/NAD-bd_sf"/>
</dbReference>
<keyword evidence="3" id="KW-0274">FAD</keyword>
<evidence type="ECO:0000313" key="7">
    <source>
        <dbReference type="EMBL" id="MDG0845434.1"/>
    </source>
</evidence>
<evidence type="ECO:0000313" key="8">
    <source>
        <dbReference type="Proteomes" id="UP001152422"/>
    </source>
</evidence>
<dbReference type="Gene3D" id="3.50.50.60">
    <property type="entry name" value="FAD/NAD(P)-binding domain"/>
    <property type="match status" value="1"/>
</dbReference>
<dbReference type="Proteomes" id="UP001152422">
    <property type="component" value="Unassembled WGS sequence"/>
</dbReference>
<keyword evidence="4" id="KW-0560">Oxidoreductase</keyword>
<dbReference type="RefSeq" id="WP_277582938.1">
    <property type="nucleotide sequence ID" value="NZ_JAMBPY010000002.1"/>
</dbReference>
<evidence type="ECO:0000259" key="6">
    <source>
        <dbReference type="Pfam" id="PF01494"/>
    </source>
</evidence>
<dbReference type="EMBL" id="JAMBQA010000002">
    <property type="protein sequence ID" value="MDG0845434.1"/>
    <property type="molecule type" value="Genomic_DNA"/>
</dbReference>
<dbReference type="PANTHER" id="PTHR13789">
    <property type="entry name" value="MONOOXYGENASE"/>
    <property type="match status" value="1"/>
</dbReference>
<comment type="cofactor">
    <cofactor evidence="1">
        <name>FAD</name>
        <dbReference type="ChEBI" id="CHEBI:57692"/>
    </cofactor>
</comment>
<dbReference type="SUPFAM" id="SSF51905">
    <property type="entry name" value="FAD/NAD(P)-binding domain"/>
    <property type="match status" value="1"/>
</dbReference>
<dbReference type="AlphaFoldDB" id="A0A9X4L254"/>
<sequence>MSNEKKKMIIIGGGIGGLATALGAAQNGNDVKVLEKAPEIKEIGAGIQLAANGTNVLQKLGVMDKIKEVAVFPKRLVLMNAFTGEELSALDIDSTYRERYGAPYIVLHRSDLHRILLEACEEHPKVELSTNQYIKNIETKSNGDVKVTAKNGDSHEANAVIGADGLWSTTRGYLIDDEPICSGYVAYRGAIPMEEVTNIGNLDDVYMWIGPDMHVVQYPVRKGELYNQVVVFKSKNYQPGNELADDWGTPEEMDEVFSGTCDKVQTAVSYISRQKRWPMFDRKPIDKWSEGNFTLIGDAAHPMLQYLAQGACQALEDVSFMADMLEKHETNYEKAFTEFEEERKPRTTFVQENARVWGEIIHGKNKVNNLLRNAILKARTEHDYQYVDQYHGGHFQSEEVSH</sequence>
<name>A0A9X4L254_9STAP</name>
<dbReference type="GO" id="GO:0004497">
    <property type="term" value="F:monooxygenase activity"/>
    <property type="evidence" value="ECO:0007669"/>
    <property type="project" value="UniProtKB-KW"/>
</dbReference>
<evidence type="ECO:0000256" key="5">
    <source>
        <dbReference type="ARBA" id="ARBA00023033"/>
    </source>
</evidence>
<dbReference type="PANTHER" id="PTHR13789:SF318">
    <property type="entry name" value="GERANYLGERANYL DIPHOSPHATE REDUCTASE"/>
    <property type="match status" value="1"/>
</dbReference>
<accession>A0A9X4L254</accession>
<evidence type="ECO:0000256" key="1">
    <source>
        <dbReference type="ARBA" id="ARBA00001974"/>
    </source>
</evidence>
<dbReference type="Pfam" id="PF01494">
    <property type="entry name" value="FAD_binding_3"/>
    <property type="match status" value="1"/>
</dbReference>
<evidence type="ECO:0000256" key="3">
    <source>
        <dbReference type="ARBA" id="ARBA00022827"/>
    </source>
</evidence>
<keyword evidence="5 7" id="KW-0503">Monooxygenase</keyword>
<dbReference type="GO" id="GO:0071949">
    <property type="term" value="F:FAD binding"/>
    <property type="evidence" value="ECO:0007669"/>
    <property type="project" value="InterPro"/>
</dbReference>
<keyword evidence="8" id="KW-1185">Reference proteome</keyword>
<reference evidence="7" key="1">
    <citation type="submission" date="2022-05" db="EMBL/GenBank/DDBJ databases">
        <title>Comparative genomics of Staphylococcus equorum isolates.</title>
        <authorList>
            <person name="Luelf R.H."/>
        </authorList>
    </citation>
    <scope>NUCLEOTIDE SEQUENCE</scope>
    <source>
        <strain evidence="7">TMW 2.2497</strain>
    </source>
</reference>
<evidence type="ECO:0000256" key="2">
    <source>
        <dbReference type="ARBA" id="ARBA00022630"/>
    </source>
</evidence>
<evidence type="ECO:0000256" key="4">
    <source>
        <dbReference type="ARBA" id="ARBA00023002"/>
    </source>
</evidence>
<proteinExistence type="predicted"/>
<dbReference type="PRINTS" id="PR00420">
    <property type="entry name" value="RNGMNOXGNASE"/>
</dbReference>
<dbReference type="SUPFAM" id="SSF54373">
    <property type="entry name" value="FAD-linked reductases, C-terminal domain"/>
    <property type="match status" value="1"/>
</dbReference>
<dbReference type="InterPro" id="IPR050493">
    <property type="entry name" value="FAD-dep_Monooxygenase_BioMet"/>
</dbReference>
<keyword evidence="2" id="KW-0285">Flavoprotein</keyword>
<feature type="domain" description="FAD-binding" evidence="6">
    <location>
        <begin position="8"/>
        <end position="350"/>
    </location>
</feature>